<dbReference type="GO" id="GO:0008270">
    <property type="term" value="F:zinc ion binding"/>
    <property type="evidence" value="ECO:0007669"/>
    <property type="project" value="UniProtKB-KW"/>
</dbReference>
<proteinExistence type="predicted"/>
<dbReference type="Gene3D" id="4.10.60.10">
    <property type="entry name" value="Zinc finger, CCHC-type"/>
    <property type="match status" value="1"/>
</dbReference>
<dbReference type="InterPro" id="IPR036875">
    <property type="entry name" value="Znf_CCHC_sf"/>
</dbReference>
<dbReference type="EMBL" id="CM029046">
    <property type="protein sequence ID" value="KAG2588769.1"/>
    <property type="molecule type" value="Genomic_DNA"/>
</dbReference>
<feature type="domain" description="CCHC-type" evidence="2">
    <location>
        <begin position="198"/>
        <end position="212"/>
    </location>
</feature>
<keyword evidence="1" id="KW-0479">Metal-binding</keyword>
<dbReference type="PANTHER" id="PTHR47592">
    <property type="entry name" value="PBF68 PROTEIN"/>
    <property type="match status" value="1"/>
</dbReference>
<dbReference type="SMART" id="SM00343">
    <property type="entry name" value="ZnF_C2HC"/>
    <property type="match status" value="1"/>
</dbReference>
<name>A0A8T0RWL4_PANVG</name>
<dbReference type="InterPro" id="IPR001878">
    <property type="entry name" value="Znf_CCHC"/>
</dbReference>
<dbReference type="SUPFAM" id="SSF57756">
    <property type="entry name" value="Retrovirus zinc finger-like domains"/>
    <property type="match status" value="1"/>
</dbReference>
<evidence type="ECO:0000313" key="3">
    <source>
        <dbReference type="EMBL" id="KAG2588769.1"/>
    </source>
</evidence>
<reference evidence="3" key="1">
    <citation type="submission" date="2020-05" db="EMBL/GenBank/DDBJ databases">
        <title>WGS assembly of Panicum virgatum.</title>
        <authorList>
            <person name="Lovell J.T."/>
            <person name="Jenkins J."/>
            <person name="Shu S."/>
            <person name="Juenger T.E."/>
            <person name="Schmutz J."/>
        </authorList>
    </citation>
    <scope>NUCLEOTIDE SEQUENCE</scope>
    <source>
        <strain evidence="3">AP13</strain>
    </source>
</reference>
<evidence type="ECO:0000313" key="4">
    <source>
        <dbReference type="Proteomes" id="UP000823388"/>
    </source>
</evidence>
<organism evidence="3 4">
    <name type="scientific">Panicum virgatum</name>
    <name type="common">Blackwell switchgrass</name>
    <dbReference type="NCBI Taxonomy" id="38727"/>
    <lineage>
        <taxon>Eukaryota</taxon>
        <taxon>Viridiplantae</taxon>
        <taxon>Streptophyta</taxon>
        <taxon>Embryophyta</taxon>
        <taxon>Tracheophyta</taxon>
        <taxon>Spermatophyta</taxon>
        <taxon>Magnoliopsida</taxon>
        <taxon>Liliopsida</taxon>
        <taxon>Poales</taxon>
        <taxon>Poaceae</taxon>
        <taxon>PACMAD clade</taxon>
        <taxon>Panicoideae</taxon>
        <taxon>Panicodae</taxon>
        <taxon>Paniceae</taxon>
        <taxon>Panicinae</taxon>
        <taxon>Panicum</taxon>
        <taxon>Panicum sect. Hiantes</taxon>
    </lineage>
</organism>
<dbReference type="Proteomes" id="UP000823388">
    <property type="component" value="Chromosome 5N"/>
</dbReference>
<evidence type="ECO:0000259" key="2">
    <source>
        <dbReference type="PROSITE" id="PS50158"/>
    </source>
</evidence>
<evidence type="ECO:0000256" key="1">
    <source>
        <dbReference type="PROSITE-ProRule" id="PRU00047"/>
    </source>
</evidence>
<dbReference type="Pfam" id="PF00098">
    <property type="entry name" value="zf-CCHC"/>
    <property type="match status" value="1"/>
</dbReference>
<accession>A0A8T0RWL4</accession>
<keyword evidence="1" id="KW-0863">Zinc-finger</keyword>
<dbReference type="GO" id="GO:0003676">
    <property type="term" value="F:nucleic acid binding"/>
    <property type="evidence" value="ECO:0007669"/>
    <property type="project" value="InterPro"/>
</dbReference>
<gene>
    <name evidence="3" type="ORF">PVAP13_5NG233681</name>
</gene>
<sequence length="213" mass="23535">MALLPVKPLDAVDGYLRWKESVLLRLHTVGIAHVLSHDPPSGSDAASSAEAAKWARDDAMCRGHILATLSDRLLPDYVHHATGRALWEAVARTYDVAWQRFTRFEFDDGAPLLEQLAHAEALGVTGRSWLKGDLDFIAYMCHEKLPADLAIPISVGSVDGNVTMDRVWKVARVKEASRLREVDELQGKATMAEDPRGCWNCGQPGHISRNCRA</sequence>
<keyword evidence="4" id="KW-1185">Reference proteome</keyword>
<protein>
    <recommendedName>
        <fullName evidence="2">CCHC-type domain-containing protein</fullName>
    </recommendedName>
</protein>
<comment type="caution">
    <text evidence="3">The sequence shown here is derived from an EMBL/GenBank/DDBJ whole genome shotgun (WGS) entry which is preliminary data.</text>
</comment>
<dbReference type="AlphaFoldDB" id="A0A8T0RWL4"/>
<dbReference type="OrthoDB" id="658619at2759"/>
<dbReference type="PROSITE" id="PS50158">
    <property type="entry name" value="ZF_CCHC"/>
    <property type="match status" value="1"/>
</dbReference>
<dbReference type="PANTHER" id="PTHR47592:SF27">
    <property type="entry name" value="OS08G0421700 PROTEIN"/>
    <property type="match status" value="1"/>
</dbReference>
<keyword evidence="1" id="KW-0862">Zinc</keyword>